<protein>
    <submittedName>
        <fullName evidence="5">DNA-binding MarR family transcriptional regulator</fullName>
    </submittedName>
</protein>
<evidence type="ECO:0000313" key="5">
    <source>
        <dbReference type="EMBL" id="NYD43353.1"/>
    </source>
</evidence>
<dbReference type="InterPro" id="IPR036388">
    <property type="entry name" value="WH-like_DNA-bd_sf"/>
</dbReference>
<dbReference type="InterPro" id="IPR036390">
    <property type="entry name" value="WH_DNA-bd_sf"/>
</dbReference>
<accession>A0A7Y9E917</accession>
<gene>
    <name evidence="5" type="ORF">BJZ21_003436</name>
</gene>
<dbReference type="AlphaFoldDB" id="A0A7Y9E917"/>
<dbReference type="GO" id="GO:0003700">
    <property type="term" value="F:DNA-binding transcription factor activity"/>
    <property type="evidence" value="ECO:0007669"/>
    <property type="project" value="InterPro"/>
</dbReference>
<evidence type="ECO:0000256" key="3">
    <source>
        <dbReference type="ARBA" id="ARBA00023163"/>
    </source>
</evidence>
<dbReference type="GO" id="GO:0006950">
    <property type="term" value="P:response to stress"/>
    <property type="evidence" value="ECO:0007669"/>
    <property type="project" value="TreeGrafter"/>
</dbReference>
<dbReference type="InterPro" id="IPR039422">
    <property type="entry name" value="MarR/SlyA-like"/>
</dbReference>
<dbReference type="GO" id="GO:0003677">
    <property type="term" value="F:DNA binding"/>
    <property type="evidence" value="ECO:0007669"/>
    <property type="project" value="UniProtKB-KW"/>
</dbReference>
<keyword evidence="3" id="KW-0804">Transcription</keyword>
<dbReference type="EMBL" id="JACCBG010000001">
    <property type="protein sequence ID" value="NYD43353.1"/>
    <property type="molecule type" value="Genomic_DNA"/>
</dbReference>
<dbReference type="PROSITE" id="PS50995">
    <property type="entry name" value="HTH_MARR_2"/>
    <property type="match status" value="1"/>
</dbReference>
<dbReference type="PROSITE" id="PS01117">
    <property type="entry name" value="HTH_MARR_1"/>
    <property type="match status" value="1"/>
</dbReference>
<keyword evidence="6" id="KW-1185">Reference proteome</keyword>
<keyword evidence="2 5" id="KW-0238">DNA-binding</keyword>
<proteinExistence type="predicted"/>
<reference evidence="5 6" key="1">
    <citation type="submission" date="2020-07" db="EMBL/GenBank/DDBJ databases">
        <title>Sequencing the genomes of 1000 actinobacteria strains.</title>
        <authorList>
            <person name="Klenk H.-P."/>
        </authorList>
    </citation>
    <scope>NUCLEOTIDE SEQUENCE [LARGE SCALE GENOMIC DNA]</scope>
    <source>
        <strain evidence="5 6">DSM 21350</strain>
    </source>
</reference>
<feature type="domain" description="HTH marR-type" evidence="4">
    <location>
        <begin position="17"/>
        <end position="147"/>
    </location>
</feature>
<evidence type="ECO:0000259" key="4">
    <source>
        <dbReference type="PROSITE" id="PS50995"/>
    </source>
</evidence>
<dbReference type="Proteomes" id="UP000535511">
    <property type="component" value="Unassembled WGS sequence"/>
</dbReference>
<name>A0A7Y9E917_9ACTN</name>
<dbReference type="PANTHER" id="PTHR33164:SF57">
    <property type="entry name" value="MARR-FAMILY TRANSCRIPTIONAL REGULATOR"/>
    <property type="match status" value="1"/>
</dbReference>
<dbReference type="Pfam" id="PF01047">
    <property type="entry name" value="MarR"/>
    <property type="match status" value="1"/>
</dbReference>
<comment type="caution">
    <text evidence="5">The sequence shown here is derived from an EMBL/GenBank/DDBJ whole genome shotgun (WGS) entry which is preliminary data.</text>
</comment>
<dbReference type="PANTHER" id="PTHR33164">
    <property type="entry name" value="TRANSCRIPTIONAL REGULATOR, MARR FAMILY"/>
    <property type="match status" value="1"/>
</dbReference>
<keyword evidence="1" id="KW-0805">Transcription regulation</keyword>
<dbReference type="InterPro" id="IPR023187">
    <property type="entry name" value="Tscrpt_reg_MarR-type_CS"/>
</dbReference>
<dbReference type="InterPro" id="IPR000835">
    <property type="entry name" value="HTH_MarR-typ"/>
</dbReference>
<organism evidence="5 6">
    <name type="scientific">Nocardioides panaciterrulae</name>
    <dbReference type="NCBI Taxonomy" id="661492"/>
    <lineage>
        <taxon>Bacteria</taxon>
        <taxon>Bacillati</taxon>
        <taxon>Actinomycetota</taxon>
        <taxon>Actinomycetes</taxon>
        <taxon>Propionibacteriales</taxon>
        <taxon>Nocardioidaceae</taxon>
        <taxon>Nocardioides</taxon>
    </lineage>
</organism>
<sequence length="153" mass="17039">MSTATRTGRVESLRLLEHEVSVMLRRIRRVLAERARAVHPELQSGSYLMLAYLADLGAMRASAIADGLCLDKGAVSRQLQHLEEIGLVDRAPDPEDRRATLVSASADAVHRIGEVASERRRWLDDRMGDWSDDDLASFAAQLGRYNATLDDRP</sequence>
<dbReference type="SMART" id="SM00347">
    <property type="entry name" value="HTH_MARR"/>
    <property type="match status" value="1"/>
</dbReference>
<dbReference type="RefSeq" id="WP_179664880.1">
    <property type="nucleotide sequence ID" value="NZ_JACCBG010000001.1"/>
</dbReference>
<evidence type="ECO:0000256" key="2">
    <source>
        <dbReference type="ARBA" id="ARBA00023125"/>
    </source>
</evidence>
<evidence type="ECO:0000256" key="1">
    <source>
        <dbReference type="ARBA" id="ARBA00023015"/>
    </source>
</evidence>
<evidence type="ECO:0000313" key="6">
    <source>
        <dbReference type="Proteomes" id="UP000535511"/>
    </source>
</evidence>
<dbReference type="SUPFAM" id="SSF46785">
    <property type="entry name" value="Winged helix' DNA-binding domain"/>
    <property type="match status" value="1"/>
</dbReference>
<dbReference type="Gene3D" id="1.10.10.10">
    <property type="entry name" value="Winged helix-like DNA-binding domain superfamily/Winged helix DNA-binding domain"/>
    <property type="match status" value="1"/>
</dbReference>